<dbReference type="KEGG" id="ttc:FOKN1_1823"/>
<dbReference type="InterPro" id="IPR050188">
    <property type="entry name" value="RluA_PseudoU_synthase"/>
</dbReference>
<keyword evidence="6 9" id="KW-0413">Isomerase</keyword>
<evidence type="ECO:0000256" key="3">
    <source>
        <dbReference type="ARBA" id="ARBA00010876"/>
    </source>
</evidence>
<accession>A0A1Z4VRF3</accession>
<dbReference type="InterPro" id="IPR020103">
    <property type="entry name" value="PsdUridine_synth_cat_dom_sf"/>
</dbReference>
<dbReference type="Gene3D" id="3.10.290.10">
    <property type="entry name" value="RNA-binding S4 domain"/>
    <property type="match status" value="1"/>
</dbReference>
<comment type="catalytic activity">
    <reaction evidence="1">
        <text>uridine(955/2504/2580) in 23S rRNA = pseudouridine(955/2504/2580) in 23S rRNA</text>
        <dbReference type="Rhea" id="RHEA:42528"/>
        <dbReference type="Rhea" id="RHEA-COMP:10099"/>
        <dbReference type="Rhea" id="RHEA-COMP:10100"/>
        <dbReference type="ChEBI" id="CHEBI:65314"/>
        <dbReference type="ChEBI" id="CHEBI:65315"/>
        <dbReference type="EC" id="5.4.99.24"/>
    </reaction>
</comment>
<dbReference type="PANTHER" id="PTHR21600">
    <property type="entry name" value="MITOCHONDRIAL RNA PSEUDOURIDINE SYNTHASE"/>
    <property type="match status" value="1"/>
</dbReference>
<dbReference type="Pfam" id="PF01479">
    <property type="entry name" value="S4"/>
    <property type="match status" value="1"/>
</dbReference>
<evidence type="ECO:0000256" key="2">
    <source>
        <dbReference type="ARBA" id="ARBA00002876"/>
    </source>
</evidence>
<keyword evidence="12" id="KW-1185">Reference proteome</keyword>
<proteinExistence type="inferred from homology"/>
<feature type="domain" description="RNA-binding S4" evidence="10">
    <location>
        <begin position="20"/>
        <end position="79"/>
    </location>
</feature>
<dbReference type="SMART" id="SM00363">
    <property type="entry name" value="S4"/>
    <property type="match status" value="1"/>
</dbReference>
<evidence type="ECO:0000256" key="6">
    <source>
        <dbReference type="ARBA" id="ARBA00023235"/>
    </source>
</evidence>
<evidence type="ECO:0000313" key="11">
    <source>
        <dbReference type="EMBL" id="BAZ94209.1"/>
    </source>
</evidence>
<dbReference type="RefSeq" id="WP_096366327.1">
    <property type="nucleotide sequence ID" value="NZ_AP018052.1"/>
</dbReference>
<keyword evidence="4" id="KW-0698">rRNA processing</keyword>
<evidence type="ECO:0000256" key="5">
    <source>
        <dbReference type="ARBA" id="ARBA00022884"/>
    </source>
</evidence>
<dbReference type="Proteomes" id="UP000218765">
    <property type="component" value="Chromosome"/>
</dbReference>
<name>A0A1Z4VRF3_9GAMM</name>
<reference evidence="11 12" key="1">
    <citation type="submission" date="2017-05" db="EMBL/GenBank/DDBJ databases">
        <title>Thiocyanate degradation by Thiohalobacter thiocyanaticus FOKN1.</title>
        <authorList>
            <person name="Oshiki M."/>
            <person name="Fukushima T."/>
            <person name="Kawano S."/>
            <person name="Nakagawa J."/>
        </authorList>
    </citation>
    <scope>NUCLEOTIDE SEQUENCE [LARGE SCALE GENOMIC DNA]</scope>
    <source>
        <strain evidence="11 12">FOKN1</strain>
    </source>
</reference>
<evidence type="ECO:0000256" key="1">
    <source>
        <dbReference type="ARBA" id="ARBA00000381"/>
    </source>
</evidence>
<dbReference type="NCBIfam" id="TIGR00005">
    <property type="entry name" value="rluA_subfam"/>
    <property type="match status" value="1"/>
</dbReference>
<dbReference type="SUPFAM" id="SSF55120">
    <property type="entry name" value="Pseudouridine synthase"/>
    <property type="match status" value="1"/>
</dbReference>
<evidence type="ECO:0000256" key="4">
    <source>
        <dbReference type="ARBA" id="ARBA00022552"/>
    </source>
</evidence>
<gene>
    <name evidence="11" type="ORF">FOKN1_1823</name>
</gene>
<feature type="active site" evidence="7">
    <location>
        <position position="141"/>
    </location>
</feature>
<evidence type="ECO:0000259" key="10">
    <source>
        <dbReference type="SMART" id="SM00363"/>
    </source>
</evidence>
<evidence type="ECO:0000256" key="7">
    <source>
        <dbReference type="PIRSR" id="PIRSR606225-1"/>
    </source>
</evidence>
<keyword evidence="5 8" id="KW-0694">RNA-binding</keyword>
<dbReference type="AlphaFoldDB" id="A0A1Z4VRF3"/>
<dbReference type="OrthoDB" id="9807829at2"/>
<dbReference type="PROSITE" id="PS50889">
    <property type="entry name" value="S4"/>
    <property type="match status" value="1"/>
</dbReference>
<dbReference type="EC" id="5.4.99.-" evidence="9"/>
<evidence type="ECO:0000313" key="12">
    <source>
        <dbReference type="Proteomes" id="UP000218765"/>
    </source>
</evidence>
<dbReference type="Pfam" id="PF00849">
    <property type="entry name" value="PseudoU_synth_2"/>
    <property type="match status" value="1"/>
</dbReference>
<comment type="function">
    <text evidence="2">Responsible for synthesis of pseudouridine from uracil at positions 955, 2504 and 2580 in 23S ribosomal RNA.</text>
</comment>
<organism evidence="11 12">
    <name type="scientific">Thiohalobacter thiocyanaticus</name>
    <dbReference type="NCBI Taxonomy" id="585455"/>
    <lineage>
        <taxon>Bacteria</taxon>
        <taxon>Pseudomonadati</taxon>
        <taxon>Pseudomonadota</taxon>
        <taxon>Gammaproteobacteria</taxon>
        <taxon>Thiohalobacterales</taxon>
        <taxon>Thiohalobacteraceae</taxon>
        <taxon>Thiohalobacter</taxon>
    </lineage>
</organism>
<dbReference type="InterPro" id="IPR006224">
    <property type="entry name" value="PsdUridine_synth_RluA-like_CS"/>
</dbReference>
<dbReference type="InterPro" id="IPR006145">
    <property type="entry name" value="PsdUridine_synth_RsuA/RluA"/>
</dbReference>
<dbReference type="InterPro" id="IPR006225">
    <property type="entry name" value="PsdUridine_synth_RluC/D"/>
</dbReference>
<dbReference type="GO" id="GO:0160141">
    <property type="term" value="F:23S rRNA pseudouridine(955/2504/2580) synthase activity"/>
    <property type="evidence" value="ECO:0007669"/>
    <property type="project" value="UniProtKB-EC"/>
</dbReference>
<comment type="similarity">
    <text evidence="3 9">Belongs to the pseudouridine synthase RluA family.</text>
</comment>
<evidence type="ECO:0000256" key="8">
    <source>
        <dbReference type="PROSITE-ProRule" id="PRU00182"/>
    </source>
</evidence>
<dbReference type="PROSITE" id="PS01129">
    <property type="entry name" value="PSI_RLU"/>
    <property type="match status" value="1"/>
</dbReference>
<dbReference type="InterPro" id="IPR036986">
    <property type="entry name" value="S4_RNA-bd_sf"/>
</dbReference>
<dbReference type="GO" id="GO:0003723">
    <property type="term" value="F:RNA binding"/>
    <property type="evidence" value="ECO:0007669"/>
    <property type="project" value="UniProtKB-KW"/>
</dbReference>
<evidence type="ECO:0000256" key="9">
    <source>
        <dbReference type="RuleBase" id="RU362028"/>
    </source>
</evidence>
<dbReference type="CDD" id="cd00165">
    <property type="entry name" value="S4"/>
    <property type="match status" value="1"/>
</dbReference>
<sequence length="326" mass="36218">MNTGKSQVQVREIGPEEAGQRIDNYLLRILKGVPKSRIYRLLRKGEVRVNKGRIRADYRLAAGDRVRIPPVSTAAEKPGPGPAPGRLLTDRILYEDDRLLVVDKPAGMAVHGGSGLSFGVIEALRGSRPEAKFLELVHRLDRETSGCLILAKRRSALRALHEQLRENRMDKRYFALLRGRLAAGRQRVEAPLRRNQLRGGERMVQVAEDGKPARTDFTLVEAWPGASLVEAVLHTGRTHQIRVHAAHLGHPLAGDDKYGDPDFNRVLKARGLNRLFLHAHFIAFDHPATGERVQVSAPLDADLRGVLERLHSDPIEQSPDGNRGTA</sequence>
<comment type="catalytic activity">
    <reaction evidence="9">
        <text>a uridine in RNA = a pseudouridine in RNA</text>
        <dbReference type="Rhea" id="RHEA:48348"/>
        <dbReference type="Rhea" id="RHEA-COMP:12068"/>
        <dbReference type="Rhea" id="RHEA-COMP:12069"/>
        <dbReference type="ChEBI" id="CHEBI:65314"/>
        <dbReference type="ChEBI" id="CHEBI:65315"/>
    </reaction>
</comment>
<dbReference type="CDD" id="cd02869">
    <property type="entry name" value="PseudoU_synth_RluA_like"/>
    <property type="match status" value="1"/>
</dbReference>
<dbReference type="PANTHER" id="PTHR21600:SF92">
    <property type="entry name" value="RIBOSOMAL LARGE SUBUNIT PSEUDOURIDINE SYNTHASE C"/>
    <property type="match status" value="1"/>
</dbReference>
<dbReference type="SUPFAM" id="SSF55174">
    <property type="entry name" value="Alpha-L RNA-binding motif"/>
    <property type="match status" value="1"/>
</dbReference>
<dbReference type="InterPro" id="IPR002942">
    <property type="entry name" value="S4_RNA-bd"/>
</dbReference>
<protein>
    <recommendedName>
        <fullName evidence="9">Pseudouridine synthase</fullName>
        <ecNumber evidence="9">5.4.99.-</ecNumber>
    </recommendedName>
</protein>
<dbReference type="NCBIfam" id="NF008249">
    <property type="entry name" value="PRK11025.1"/>
    <property type="match status" value="1"/>
</dbReference>
<dbReference type="EMBL" id="AP018052">
    <property type="protein sequence ID" value="BAZ94209.1"/>
    <property type="molecule type" value="Genomic_DNA"/>
</dbReference>
<dbReference type="GO" id="GO:0000455">
    <property type="term" value="P:enzyme-directed rRNA pseudouridine synthesis"/>
    <property type="evidence" value="ECO:0007669"/>
    <property type="project" value="TreeGrafter"/>
</dbReference>
<dbReference type="Gene3D" id="3.30.2350.10">
    <property type="entry name" value="Pseudouridine synthase"/>
    <property type="match status" value="1"/>
</dbReference>